<reference evidence="1 2" key="1">
    <citation type="submission" date="2016-05" db="EMBL/GenBank/DDBJ databases">
        <title>Genome sequencing of Trichophyton rubrum CMCC(F)T1i isolated from hair.</title>
        <authorList>
            <person name="Zhan P."/>
            <person name="Tao Y."/>
            <person name="Liu W."/>
        </authorList>
    </citation>
    <scope>NUCLEOTIDE SEQUENCE [LARGE SCALE GENOMIC DNA]</scope>
    <source>
        <strain evidence="2">CMCC(F)T1i</strain>
    </source>
</reference>
<sequence length="92" mass="9734">MRRRPENLRYTIKNPLMVILRKSTRITVTSLTAEAMETTAVAPTGVAIMGIMEMAAVGVGAVVTVAEEGEEVMGEAAAAAEGVDEAQLHVHL</sequence>
<accession>A0A178EVJ5</accession>
<evidence type="ECO:0000313" key="1">
    <source>
        <dbReference type="EMBL" id="OAL63958.1"/>
    </source>
</evidence>
<dbReference type="EMBL" id="LHPM01000017">
    <property type="protein sequence ID" value="OAL63958.1"/>
    <property type="molecule type" value="Genomic_DNA"/>
</dbReference>
<protein>
    <submittedName>
        <fullName evidence="1">Uncharacterized protein</fullName>
    </submittedName>
</protein>
<name>A0A178EVJ5_TRIRU</name>
<evidence type="ECO:0000313" key="2">
    <source>
        <dbReference type="Proteomes" id="UP000243015"/>
    </source>
</evidence>
<gene>
    <name evidence="1" type="ORF">A7C99_4610</name>
</gene>
<dbReference type="AlphaFoldDB" id="A0A178EVJ5"/>
<dbReference type="Proteomes" id="UP000243015">
    <property type="component" value="Unassembled WGS sequence"/>
</dbReference>
<comment type="caution">
    <text evidence="1">The sequence shown here is derived from an EMBL/GenBank/DDBJ whole genome shotgun (WGS) entry which is preliminary data.</text>
</comment>
<proteinExistence type="predicted"/>
<organism evidence="1 2">
    <name type="scientific">Trichophyton rubrum</name>
    <name type="common">Athlete's foot fungus</name>
    <name type="synonym">Epidermophyton rubrum</name>
    <dbReference type="NCBI Taxonomy" id="5551"/>
    <lineage>
        <taxon>Eukaryota</taxon>
        <taxon>Fungi</taxon>
        <taxon>Dikarya</taxon>
        <taxon>Ascomycota</taxon>
        <taxon>Pezizomycotina</taxon>
        <taxon>Eurotiomycetes</taxon>
        <taxon>Eurotiomycetidae</taxon>
        <taxon>Onygenales</taxon>
        <taxon>Arthrodermataceae</taxon>
        <taxon>Trichophyton</taxon>
    </lineage>
</organism>